<dbReference type="Pfam" id="PF04548">
    <property type="entry name" value="AIG1"/>
    <property type="match status" value="1"/>
</dbReference>
<organism evidence="5 6">
    <name type="scientific">Nothobranchius furzeri</name>
    <name type="common">Turquoise killifish</name>
    <dbReference type="NCBI Taxonomy" id="105023"/>
    <lineage>
        <taxon>Eukaryota</taxon>
        <taxon>Metazoa</taxon>
        <taxon>Chordata</taxon>
        <taxon>Craniata</taxon>
        <taxon>Vertebrata</taxon>
        <taxon>Euteleostomi</taxon>
        <taxon>Actinopterygii</taxon>
        <taxon>Neopterygii</taxon>
        <taxon>Teleostei</taxon>
        <taxon>Neoteleostei</taxon>
        <taxon>Acanthomorphata</taxon>
        <taxon>Ovalentaria</taxon>
        <taxon>Atherinomorphae</taxon>
        <taxon>Cyprinodontiformes</taxon>
        <taxon>Nothobranchiidae</taxon>
        <taxon>Nothobranchius</taxon>
    </lineage>
</organism>
<dbReference type="FunFam" id="3.40.50.300:FF:002274">
    <property type="entry name" value="Si:dkeyp-69e1.8"/>
    <property type="match status" value="1"/>
</dbReference>
<comment type="similarity">
    <text evidence="1">Belongs to the TRAFAC class TrmE-Era-EngA-EngB-Septin-like GTPase superfamily. AIG1/Toc34/Toc159-like paraseptin GTPase family. IAN subfamily.</text>
</comment>
<reference evidence="5" key="2">
    <citation type="submission" date="2025-08" db="UniProtKB">
        <authorList>
            <consortium name="Ensembl"/>
        </authorList>
    </citation>
    <scope>IDENTIFICATION</scope>
</reference>
<reference evidence="5" key="3">
    <citation type="submission" date="2025-09" db="UniProtKB">
        <authorList>
            <consortium name="Ensembl"/>
        </authorList>
    </citation>
    <scope>IDENTIFICATION</scope>
</reference>
<evidence type="ECO:0000256" key="1">
    <source>
        <dbReference type="ARBA" id="ARBA00008535"/>
    </source>
</evidence>
<dbReference type="InterPro" id="IPR006703">
    <property type="entry name" value="G_AIG1"/>
</dbReference>
<evidence type="ECO:0000259" key="4">
    <source>
        <dbReference type="PROSITE" id="PS51720"/>
    </source>
</evidence>
<feature type="domain" description="AIG1-type G" evidence="4">
    <location>
        <begin position="18"/>
        <end position="220"/>
    </location>
</feature>
<evidence type="ECO:0000313" key="5">
    <source>
        <dbReference type="Ensembl" id="ENSNFUP00015048880.1"/>
    </source>
</evidence>
<sequence>PALGFSSFVRNVNSAPALPELRVILLGRKGAGKSAAGNTILGGAGGFESGKPTEECVKRKAEVVGRKVTVVDTPGWEWYYPLNSTPNWVRRETLRSVTLCPPGPHAVLLVVRSCASITDFYIQEIEEHLEPLEKDVWGHTLVLFTRGDELGLGTMEQRILTSGSGLQRLLQKCGNRYHVVNNYNKGDEAQVKELIRKLEVMVDGQKDKKTHLELDHTVLLGLEAEGKRRARERRKKQRQMEAQMQRGTIKAALMSESFRFFHFEFLLRFQVNGNDRKIS</sequence>
<dbReference type="SUPFAM" id="SSF52540">
    <property type="entry name" value="P-loop containing nucleoside triphosphate hydrolases"/>
    <property type="match status" value="1"/>
</dbReference>
<dbReference type="PANTHER" id="PTHR10903">
    <property type="entry name" value="GTPASE, IMAP FAMILY MEMBER-RELATED"/>
    <property type="match status" value="1"/>
</dbReference>
<dbReference type="Proteomes" id="UP000694548">
    <property type="component" value="Chromosome sgr04"/>
</dbReference>
<dbReference type="InterPro" id="IPR045058">
    <property type="entry name" value="GIMA/IAN/Toc"/>
</dbReference>
<dbReference type="GO" id="GO:0005525">
    <property type="term" value="F:GTP binding"/>
    <property type="evidence" value="ECO:0007669"/>
    <property type="project" value="UniProtKB-KW"/>
</dbReference>
<accession>A0A8C6PTY3</accession>
<dbReference type="Gene3D" id="3.40.50.300">
    <property type="entry name" value="P-loop containing nucleotide triphosphate hydrolases"/>
    <property type="match status" value="1"/>
</dbReference>
<dbReference type="AlphaFoldDB" id="A0A8C6PTY3"/>
<dbReference type="Ensembl" id="ENSNFUT00015050998.1">
    <property type="protein sequence ID" value="ENSNFUP00015048880.1"/>
    <property type="gene ID" value="ENSNFUG00015023035.1"/>
</dbReference>
<dbReference type="GeneTree" id="ENSGT00940000162556"/>
<name>A0A8C6PTY3_NOTFU</name>
<keyword evidence="2" id="KW-0547">Nucleotide-binding</keyword>
<dbReference type="PANTHER" id="PTHR10903:SF148">
    <property type="entry name" value="LEUCINE-RICH REPEAT-CONTAINING PROTEIN DDB_G0290503"/>
    <property type="match status" value="1"/>
</dbReference>
<evidence type="ECO:0000256" key="3">
    <source>
        <dbReference type="ARBA" id="ARBA00023134"/>
    </source>
</evidence>
<proteinExistence type="inferred from homology"/>
<protein>
    <recommendedName>
        <fullName evidence="4">AIG1-type G domain-containing protein</fullName>
    </recommendedName>
</protein>
<evidence type="ECO:0000256" key="2">
    <source>
        <dbReference type="ARBA" id="ARBA00022741"/>
    </source>
</evidence>
<keyword evidence="6" id="KW-1185">Reference proteome</keyword>
<keyword evidence="3" id="KW-0342">GTP-binding</keyword>
<dbReference type="InterPro" id="IPR027417">
    <property type="entry name" value="P-loop_NTPase"/>
</dbReference>
<dbReference type="PROSITE" id="PS51720">
    <property type="entry name" value="G_AIG1"/>
    <property type="match status" value="1"/>
</dbReference>
<evidence type="ECO:0000313" key="6">
    <source>
        <dbReference type="Proteomes" id="UP000694548"/>
    </source>
</evidence>
<reference evidence="5" key="1">
    <citation type="submission" date="2014-08" db="EMBL/GenBank/DDBJ databases">
        <authorList>
            <person name="Senf B."/>
            <person name="Petzold A."/>
            <person name="Downie B.R."/>
            <person name="Koch P."/>
            <person name="Platzer M."/>
        </authorList>
    </citation>
    <scope>NUCLEOTIDE SEQUENCE [LARGE SCALE GENOMIC DNA]</scope>
    <source>
        <strain evidence="5">GRZ</strain>
    </source>
</reference>